<protein>
    <submittedName>
        <fullName evidence="3">Amidohydrolase family protein</fullName>
    </submittedName>
</protein>
<dbReference type="GO" id="GO:0016787">
    <property type="term" value="F:hydrolase activity"/>
    <property type="evidence" value="ECO:0007669"/>
    <property type="project" value="UniProtKB-KW"/>
</dbReference>
<dbReference type="RefSeq" id="WP_152898532.1">
    <property type="nucleotide sequence ID" value="NZ_WHUV01000003.1"/>
</dbReference>
<organism evidence="3 4">
    <name type="scientific">Pseudomonas piscis</name>
    <dbReference type="NCBI Taxonomy" id="2614538"/>
    <lineage>
        <taxon>Bacteria</taxon>
        <taxon>Pseudomonadati</taxon>
        <taxon>Pseudomonadota</taxon>
        <taxon>Gammaproteobacteria</taxon>
        <taxon>Pseudomonadales</taxon>
        <taxon>Pseudomonadaceae</taxon>
        <taxon>Pseudomonas</taxon>
    </lineage>
</organism>
<dbReference type="InterPro" id="IPR032466">
    <property type="entry name" value="Metal_Hydrolase"/>
</dbReference>
<dbReference type="InterPro" id="IPR052350">
    <property type="entry name" value="Metallo-dep_Lactonases"/>
</dbReference>
<dbReference type="PANTHER" id="PTHR43569:SF1">
    <property type="entry name" value="BLL3371 PROTEIN"/>
    <property type="match status" value="1"/>
</dbReference>
<reference evidence="3 4" key="1">
    <citation type="submission" date="2019-10" db="EMBL/GenBank/DDBJ databases">
        <title>Pseudomonas dajingensis sp. nov., isolated from the profound head ulcers of farmed Murray cod (Maccullochella peelii peelii).</title>
        <authorList>
            <person name="Liu Y."/>
        </authorList>
    </citation>
    <scope>NUCLEOTIDE SEQUENCE [LARGE SCALE GENOMIC DNA]</scope>
    <source>
        <strain evidence="3 4">MC042</strain>
    </source>
</reference>
<proteinExistence type="inferred from homology"/>
<keyword evidence="3" id="KW-0378">Hydrolase</keyword>
<sequence length="362" mass="39829">MNTVLKGIIPGIIDTHLHQWDPLTTPRESSAVARIYPYAPKLIDKLTPWVKDQGTCDFIITPKHVATPYLPEQYAADVAGTVAAVGVAVTAAVHVEAGWHAKNPSDETVWLETLPFEQQGRPRLAGIVGRADPRKADFASTLDAHARASTRFRGIRCLTSWHDDPGVKRWIADEKVLASREFLLGFAELAKRGLTFDAYVYSTQLREVVTLAREYPETTIILDHYATPVGWLGPMGRYTGRSRSAQADIFAHWCDAMAEVAQFPNIISKQSGLAFPMLGLKQVGIARAALAERVAPMVEHAVNVFGENRIMFGSNFPVDKSIASYSTIVGALADILAPRGPELLRKLFHDNAVDVYRLSTEA</sequence>
<gene>
    <name evidence="3" type="ORF">GDH07_19140</name>
</gene>
<accession>A0A7X1PNE3</accession>
<evidence type="ECO:0000313" key="4">
    <source>
        <dbReference type="Proteomes" id="UP000486534"/>
    </source>
</evidence>
<comment type="similarity">
    <text evidence="1">Belongs to the metallo-dependent hydrolases superfamily.</text>
</comment>
<dbReference type="Proteomes" id="UP000486534">
    <property type="component" value="Unassembled WGS sequence"/>
</dbReference>
<dbReference type="EMBL" id="WHUV01000003">
    <property type="protein sequence ID" value="MQA55436.1"/>
    <property type="molecule type" value="Genomic_DNA"/>
</dbReference>
<dbReference type="SUPFAM" id="SSF51556">
    <property type="entry name" value="Metallo-dependent hydrolases"/>
    <property type="match status" value="1"/>
</dbReference>
<feature type="domain" description="Amidohydrolase-related" evidence="2">
    <location>
        <begin position="13"/>
        <end position="358"/>
    </location>
</feature>
<dbReference type="PANTHER" id="PTHR43569">
    <property type="entry name" value="AMIDOHYDROLASE"/>
    <property type="match status" value="1"/>
</dbReference>
<evidence type="ECO:0000256" key="1">
    <source>
        <dbReference type="ARBA" id="ARBA00038310"/>
    </source>
</evidence>
<dbReference type="Pfam" id="PF04909">
    <property type="entry name" value="Amidohydro_2"/>
    <property type="match status" value="1"/>
</dbReference>
<comment type="caution">
    <text evidence="3">The sequence shown here is derived from an EMBL/GenBank/DDBJ whole genome shotgun (WGS) entry which is preliminary data.</text>
</comment>
<dbReference type="Gene3D" id="3.20.20.140">
    <property type="entry name" value="Metal-dependent hydrolases"/>
    <property type="match status" value="1"/>
</dbReference>
<dbReference type="AlphaFoldDB" id="A0A7X1PNE3"/>
<name>A0A7X1PNE3_9PSED</name>
<evidence type="ECO:0000259" key="2">
    <source>
        <dbReference type="Pfam" id="PF04909"/>
    </source>
</evidence>
<evidence type="ECO:0000313" key="3">
    <source>
        <dbReference type="EMBL" id="MQA55436.1"/>
    </source>
</evidence>
<dbReference type="InterPro" id="IPR006680">
    <property type="entry name" value="Amidohydro-rel"/>
</dbReference>